<dbReference type="GO" id="GO:0005737">
    <property type="term" value="C:cytoplasm"/>
    <property type="evidence" value="ECO:0007669"/>
    <property type="project" value="TreeGrafter"/>
</dbReference>
<proteinExistence type="predicted"/>
<feature type="compositionally biased region" description="Basic residues" evidence="4">
    <location>
        <begin position="857"/>
        <end position="872"/>
    </location>
</feature>
<evidence type="ECO:0000256" key="1">
    <source>
        <dbReference type="ARBA" id="ARBA00022574"/>
    </source>
</evidence>
<feature type="compositionally biased region" description="Polar residues" evidence="4">
    <location>
        <begin position="794"/>
        <end position="805"/>
    </location>
</feature>
<dbReference type="InterPro" id="IPR036322">
    <property type="entry name" value="WD40_repeat_dom_sf"/>
</dbReference>
<dbReference type="InterPro" id="IPR049916">
    <property type="entry name" value="WDR72-like"/>
</dbReference>
<dbReference type="Gene3D" id="2.130.10.10">
    <property type="entry name" value="YVTN repeat-like/Quinoprotein amine dehydrogenase"/>
    <property type="match status" value="3"/>
</dbReference>
<name>A0AAV2HB80_LYMST</name>
<dbReference type="InterPro" id="IPR001680">
    <property type="entry name" value="WD40_rpt"/>
</dbReference>
<gene>
    <name evidence="5" type="ORF">GSLYS_00004782001</name>
</gene>
<sequence>MASGSSLVVPMVLWGRHAPTHCISAILMTPGGKYVVTGCNDGQICVWDVMEHFQVAPRNMLFGHTAAISCLAMGSEHKERCYIVSSSENGEMCLWDVSDGRCIENTKMDKVHSEIKACHLRSSKALRLICNGYYDEVVIIDPLNLEIVARLVARSDSDWMSACCVINPPNRDDDVVLAITNSGTVKVWTISSSTQDQKGGKIPEDESKQIRCLNAQTLTCCPGNLRTVLIVCSKYWQVCCKGRFIYDASDFTLLCSESNRRGERWTGGDFLSVDRVIVWSNEGRGYLYKLPTNLLKGKAVASSNPEHRDYHRPYNQTSVHAYYVLDIFTQTKALECTPALTYVNYGSGDNAAHLLLRGDSEGRVTIWALPQVSEKQMTLVRQESFDRLPALSPKSSTTLQESWTAGSSPPPGILDNLVFNIEDDKDVYITASIYIPSQGKLVCGRSNGTIVLVPAIDCIKRQLLTFSTSADVTPRVLAGHHGRVTCLLYPFNESARYESNHLLSGGADFSVILWDVNAGTKIHTFTVHGGSLTQMTVPPANCNPRILSSICSVAGDHSVALLSLKERKCLLLASRHLYPVKMIKWRPLDDFMLVQTKDGVVTVWQMETGHLDRVIDGKTAEDVLSNCDENATPVEALTNPSITLTQALKRRNLATFRNFTQQKLTTAAQANQNAQGHKSDLMKPTGFPLLIQGVKTNIRDPDAHVLFFDTEALIVHLLTEEYALLSPAELEARGMNLPQGEKTHQPAHDTVDAQQKLAADNNSNSSYDMGIEEINEDDEDSENLREEERDVDSNYFSTPAQNPATHKQAPRLGRFSSASSRSVQSPTSPVSPVFPPSPSSPPTSPSSQPTQNPVPPPRKKSKFPSLKFKSKSKSVSSSHENQGVEMRTILAISSDENQAVEMRTKHLSLKSRPQSNSSVSTRSATLPRALSVPVELDGPPTVVDPESLLAKAKEKAESVTQKIQTKLDAVSNPGGPVMAPIQTQPTSVRKRPETISVHESLSMAIGELFMSCLHAWNLDPQLDDLCLNKLGLHKPKCPISFGLLSHGGHMSLMLPGWHRHQTMARPGLGTLFCSTNVNILSPYICIARTLIRPKAVLLLFSDSKLFYCYFHTQSLEGEPGSRSSRPGTPRKDSSVIAYQQQAYDFSTKLRWQISSAVTTQHLLSVISVANTLMGMSRAVFMPDLLQPARPKRQSVSSNFGLIVRDSDSPDSFGSSESDLADAQATLQAQVKQGWSLLAALHCVLLPELVGLEYYQCPQLEMLARRWQDRCLEIREAAQALLLAELRRINPEGRKKLLDLWAPFLPHYVDPELSLLSNNREAEDDDEEDEEGILAGDIPAHKLSVSYESRRKQATAIVMLGVIGAEFGHEMEPSRAKPEDIKKGKVKGSVDGFSLTNYSLSRHTSKALTFLLLQPPSPKLPPHTPIRRAAIDLIGRGFTVWEPYLDVSAVLLGLLELSIDSNRLIPREEFSHTIRPLLEGTTYGLPLSPAADACRSARHALSLIATARPATFVITMAKEVARYNALAQNTQHQNAHLQNIILARASAEILHIVELLVEKIPNDVADLIVEAMDVTMFCLDLAALKAKGLPELFPAICRFSMVAYCQSTKRVWVGAKNGSLALYEMKQHARCQMITAHQGAITAVAVNSDGKYLATFSHVDNKLKFWQTPSSTLFGIGSQQTKQLRVFATPAIAASPMSNILKLVRLVWIDKTTIVLLTVDGQELKYSV</sequence>
<feature type="region of interest" description="Disordered" evidence="4">
    <location>
        <begin position="969"/>
        <end position="992"/>
    </location>
</feature>
<organism evidence="5 6">
    <name type="scientific">Lymnaea stagnalis</name>
    <name type="common">Great pond snail</name>
    <name type="synonym">Helix stagnalis</name>
    <dbReference type="NCBI Taxonomy" id="6523"/>
    <lineage>
        <taxon>Eukaryota</taxon>
        <taxon>Metazoa</taxon>
        <taxon>Spiralia</taxon>
        <taxon>Lophotrochozoa</taxon>
        <taxon>Mollusca</taxon>
        <taxon>Gastropoda</taxon>
        <taxon>Heterobranchia</taxon>
        <taxon>Euthyneura</taxon>
        <taxon>Panpulmonata</taxon>
        <taxon>Hygrophila</taxon>
        <taxon>Lymnaeoidea</taxon>
        <taxon>Lymnaeidae</taxon>
        <taxon>Lymnaea</taxon>
    </lineage>
</organism>
<feature type="compositionally biased region" description="Acidic residues" evidence="4">
    <location>
        <begin position="770"/>
        <end position="781"/>
    </location>
</feature>
<dbReference type="InterPro" id="IPR019775">
    <property type="entry name" value="WD40_repeat_CS"/>
</dbReference>
<dbReference type="InterPro" id="IPR015943">
    <property type="entry name" value="WD40/YVTN_repeat-like_dom_sf"/>
</dbReference>
<accession>A0AAV2HB80</accession>
<dbReference type="PANTHER" id="PTHR44099">
    <property type="entry name" value="RABCONNECTIN-3B, ISOFORM A"/>
    <property type="match status" value="1"/>
</dbReference>
<evidence type="ECO:0000313" key="6">
    <source>
        <dbReference type="Proteomes" id="UP001497497"/>
    </source>
</evidence>
<dbReference type="Pfam" id="PF00400">
    <property type="entry name" value="WD40"/>
    <property type="match status" value="4"/>
</dbReference>
<feature type="compositionally biased region" description="Polar residues" evidence="4">
    <location>
        <begin position="911"/>
        <end position="924"/>
    </location>
</feature>
<dbReference type="SUPFAM" id="SSF50978">
    <property type="entry name" value="WD40 repeat-like"/>
    <property type="match status" value="2"/>
</dbReference>
<evidence type="ECO:0000256" key="2">
    <source>
        <dbReference type="ARBA" id="ARBA00022737"/>
    </source>
</evidence>
<feature type="compositionally biased region" description="Basic and acidic residues" evidence="4">
    <location>
        <begin position="782"/>
        <end position="792"/>
    </location>
</feature>
<reference evidence="5 6" key="1">
    <citation type="submission" date="2024-04" db="EMBL/GenBank/DDBJ databases">
        <authorList>
            <consortium name="Genoscope - CEA"/>
            <person name="William W."/>
        </authorList>
    </citation>
    <scope>NUCLEOTIDE SEQUENCE [LARGE SCALE GENOMIC DNA]</scope>
</reference>
<keyword evidence="2" id="KW-0677">Repeat</keyword>
<comment type="caution">
    <text evidence="5">The sequence shown here is derived from an EMBL/GenBank/DDBJ whole genome shotgun (WGS) entry which is preliminary data.</text>
</comment>
<feature type="region of interest" description="Disordered" evidence="4">
    <location>
        <begin position="759"/>
        <end position="888"/>
    </location>
</feature>
<dbReference type="PROSITE" id="PS50082">
    <property type="entry name" value="WD_REPEATS_2"/>
    <property type="match status" value="4"/>
</dbReference>
<protein>
    <recommendedName>
        <fullName evidence="7">WD repeat-containing protein 7</fullName>
    </recommendedName>
</protein>
<feature type="repeat" description="WD" evidence="3">
    <location>
        <begin position="61"/>
        <end position="105"/>
    </location>
</feature>
<evidence type="ECO:0000313" key="5">
    <source>
        <dbReference type="EMBL" id="CAL1530657.1"/>
    </source>
</evidence>
<evidence type="ECO:0008006" key="7">
    <source>
        <dbReference type="Google" id="ProtNLM"/>
    </source>
</evidence>
<keyword evidence="6" id="KW-1185">Reference proteome</keyword>
<feature type="compositionally biased region" description="Pro residues" evidence="4">
    <location>
        <begin position="832"/>
        <end position="844"/>
    </location>
</feature>
<dbReference type="Proteomes" id="UP001497497">
    <property type="component" value="Unassembled WGS sequence"/>
</dbReference>
<dbReference type="PROSITE" id="PS00678">
    <property type="entry name" value="WD_REPEATS_1"/>
    <property type="match status" value="3"/>
</dbReference>
<dbReference type="EMBL" id="CAXITT010000073">
    <property type="protein sequence ID" value="CAL1530657.1"/>
    <property type="molecule type" value="Genomic_DNA"/>
</dbReference>
<feature type="compositionally biased region" description="Low complexity" evidence="4">
    <location>
        <begin position="816"/>
        <end position="831"/>
    </location>
</feature>
<feature type="repeat" description="WD" evidence="3">
    <location>
        <begin position="23"/>
        <end position="49"/>
    </location>
</feature>
<dbReference type="SMART" id="SM00320">
    <property type="entry name" value="WD40"/>
    <property type="match status" value="6"/>
</dbReference>
<keyword evidence="1 3" id="KW-0853">WD repeat</keyword>
<evidence type="ECO:0000256" key="4">
    <source>
        <dbReference type="SAM" id="MobiDB-lite"/>
    </source>
</evidence>
<evidence type="ECO:0000256" key="3">
    <source>
        <dbReference type="PROSITE-ProRule" id="PRU00221"/>
    </source>
</evidence>
<feature type="repeat" description="WD" evidence="3">
    <location>
        <begin position="573"/>
        <end position="614"/>
    </location>
</feature>
<feature type="region of interest" description="Disordered" evidence="4">
    <location>
        <begin position="905"/>
        <end position="924"/>
    </location>
</feature>
<dbReference type="PANTHER" id="PTHR44099:SF4">
    <property type="entry name" value="RABCONNECTIN-3B, ISOFORM A"/>
    <property type="match status" value="1"/>
</dbReference>
<feature type="repeat" description="WD" evidence="3">
    <location>
        <begin position="477"/>
        <end position="524"/>
    </location>
</feature>